<dbReference type="Proteomes" id="UP000260782">
    <property type="component" value="Unassembled WGS sequence"/>
</dbReference>
<dbReference type="SMART" id="SM00220">
    <property type="entry name" value="S_TKc"/>
    <property type="match status" value="1"/>
</dbReference>
<dbReference type="GO" id="GO:0004674">
    <property type="term" value="F:protein serine/threonine kinase activity"/>
    <property type="evidence" value="ECO:0007669"/>
    <property type="project" value="UniProtKB-EC"/>
</dbReference>
<dbReference type="PANTHER" id="PTHR43671:SF13">
    <property type="entry name" value="SERINE_THREONINE-PROTEIN KINASE NEK2"/>
    <property type="match status" value="1"/>
</dbReference>
<feature type="transmembrane region" description="Helical" evidence="9">
    <location>
        <begin position="335"/>
        <end position="355"/>
    </location>
</feature>
<dbReference type="InterPro" id="IPR017441">
    <property type="entry name" value="Protein_kinase_ATP_BS"/>
</dbReference>
<evidence type="ECO:0000256" key="8">
    <source>
        <dbReference type="PROSITE-ProRule" id="PRU10141"/>
    </source>
</evidence>
<dbReference type="GO" id="GO:0005524">
    <property type="term" value="F:ATP binding"/>
    <property type="evidence" value="ECO:0007669"/>
    <property type="project" value="UniProtKB-UniRule"/>
</dbReference>
<dbReference type="Pfam" id="PF00069">
    <property type="entry name" value="Pkinase"/>
    <property type="match status" value="1"/>
</dbReference>
<keyword evidence="4 8" id="KW-0547">Nucleotide-binding</keyword>
<evidence type="ECO:0000256" key="6">
    <source>
        <dbReference type="ARBA" id="ARBA00022840"/>
    </source>
</evidence>
<reference evidence="11 12" key="1">
    <citation type="submission" date="2018-08" db="EMBL/GenBank/DDBJ databases">
        <title>A genome reference for cultivated species of the human gut microbiota.</title>
        <authorList>
            <person name="Zou Y."/>
            <person name="Xue W."/>
            <person name="Luo G."/>
        </authorList>
    </citation>
    <scope>NUCLEOTIDE SEQUENCE [LARGE SCALE GENOMIC DNA]</scope>
    <source>
        <strain evidence="11 12">AF31-14AC</strain>
    </source>
</reference>
<evidence type="ECO:0000256" key="3">
    <source>
        <dbReference type="ARBA" id="ARBA00022679"/>
    </source>
</evidence>
<dbReference type="EMBL" id="QVES01000004">
    <property type="protein sequence ID" value="RGB87927.1"/>
    <property type="molecule type" value="Genomic_DNA"/>
</dbReference>
<gene>
    <name evidence="11" type="ORF">DWZ25_04935</name>
</gene>
<keyword evidence="5" id="KW-0418">Kinase</keyword>
<evidence type="ECO:0000256" key="2">
    <source>
        <dbReference type="ARBA" id="ARBA00012513"/>
    </source>
</evidence>
<keyword evidence="6 8" id="KW-0067">ATP-binding</keyword>
<keyword evidence="7" id="KW-0802">TPR repeat</keyword>
<organism evidence="11 12">
    <name type="scientific">Faecalibacterium prausnitzii</name>
    <dbReference type="NCBI Taxonomy" id="853"/>
    <lineage>
        <taxon>Bacteria</taxon>
        <taxon>Bacillati</taxon>
        <taxon>Bacillota</taxon>
        <taxon>Clostridia</taxon>
        <taxon>Eubacteriales</taxon>
        <taxon>Oscillospiraceae</taxon>
        <taxon>Faecalibacterium</taxon>
    </lineage>
</organism>
<dbReference type="PROSITE" id="PS00107">
    <property type="entry name" value="PROTEIN_KINASE_ATP"/>
    <property type="match status" value="1"/>
</dbReference>
<feature type="repeat" description="TPR" evidence="7">
    <location>
        <begin position="440"/>
        <end position="473"/>
    </location>
</feature>
<dbReference type="PANTHER" id="PTHR43671">
    <property type="entry name" value="SERINE/THREONINE-PROTEIN KINASE NEK"/>
    <property type="match status" value="1"/>
</dbReference>
<sequence>MCMNYNETSQWAADLGSGYSSIRPLGEGGMGTLYRAHKDSLDVDVVIKRVKQKFKGRMDERAEANILKTLKHKYLPRIYDVIESPSGYVYTIMDMIPGENMQNYVKTHGPVSQKLAYRWACQLCEVIAYLHSQVPPILHCDIKPSNIMITPNEDICVIDFNTSLVFSKGVLAIGATPGYAAPEQYTRPGASPDTIETVPLEETMPLRGYKDAFAYQNVRSNKGPSGRGVSNSVTAAQATNAGGYGTISKRTDVYGIGATLYYAITGQQPGHSLKDVRPITSYKLKFSRSFLLIIARAMKKRQEERFCDAQEMLRALQDIHAIDGRYKKVVHSQRVVAAVSLVLAVSGTLAILFGVQRIGVERYAAYDALVRKGRTAADEMRFDEAEQDLQQAIAIYDDQLEAYVEQAVLLYRQGKYQECIDAVETTQSRELKYYSRQSVANLYNVAAEAYYELESYESAATMYQKAIGYSPDILSYYQGEATALIQLGDYSGADEVLAEMAKAVPDAEQSGAYQVVQSELLRKQGDLPDALDAARKAIGSADGNDQLARAYRLAASICEDIGDSMLSEEINLLNQGIEQLPDGYYNALAGQLASAYIRQAEATGNPGYQKDALRTYQQLEKNGNTTLEVRLNIAMLQYQLHDFSKAMEMLQALKNDYPKDYRVYKWLAFVQGELDLQNGASYTKTLGYYETAAELYRAEQASGVYDPQMDELDRMARNNWQ</sequence>
<feature type="domain" description="Protein kinase" evidence="10">
    <location>
        <begin position="19"/>
        <end position="323"/>
    </location>
</feature>
<evidence type="ECO:0000313" key="11">
    <source>
        <dbReference type="EMBL" id="RGB87927.1"/>
    </source>
</evidence>
<name>A0A3E2TYT7_9FIRM</name>
<evidence type="ECO:0000256" key="5">
    <source>
        <dbReference type="ARBA" id="ARBA00022777"/>
    </source>
</evidence>
<dbReference type="InterPro" id="IPR000719">
    <property type="entry name" value="Prot_kinase_dom"/>
</dbReference>
<keyword evidence="9" id="KW-0472">Membrane</keyword>
<dbReference type="InterPro" id="IPR011009">
    <property type="entry name" value="Kinase-like_dom_sf"/>
</dbReference>
<dbReference type="InterPro" id="IPR011990">
    <property type="entry name" value="TPR-like_helical_dom_sf"/>
</dbReference>
<evidence type="ECO:0000256" key="4">
    <source>
        <dbReference type="ARBA" id="ARBA00022741"/>
    </source>
</evidence>
<dbReference type="AlphaFoldDB" id="A0A3E2TYT7"/>
<accession>A0A3E2TYT7</accession>
<evidence type="ECO:0000313" key="12">
    <source>
        <dbReference type="Proteomes" id="UP000260782"/>
    </source>
</evidence>
<dbReference type="SMART" id="SM00028">
    <property type="entry name" value="TPR"/>
    <property type="match status" value="5"/>
</dbReference>
<dbReference type="SUPFAM" id="SSF56112">
    <property type="entry name" value="Protein kinase-like (PK-like)"/>
    <property type="match status" value="1"/>
</dbReference>
<evidence type="ECO:0000256" key="9">
    <source>
        <dbReference type="SAM" id="Phobius"/>
    </source>
</evidence>
<evidence type="ECO:0000256" key="7">
    <source>
        <dbReference type="PROSITE-ProRule" id="PRU00339"/>
    </source>
</evidence>
<protein>
    <recommendedName>
        <fullName evidence="2">non-specific serine/threonine protein kinase</fullName>
        <ecNumber evidence="2">2.7.11.1</ecNumber>
    </recommendedName>
</protein>
<evidence type="ECO:0000259" key="10">
    <source>
        <dbReference type="PROSITE" id="PS50011"/>
    </source>
</evidence>
<dbReference type="SUPFAM" id="SSF48452">
    <property type="entry name" value="TPR-like"/>
    <property type="match status" value="2"/>
</dbReference>
<dbReference type="PROSITE" id="PS00108">
    <property type="entry name" value="PROTEIN_KINASE_ST"/>
    <property type="match status" value="1"/>
</dbReference>
<dbReference type="PROSITE" id="PS50011">
    <property type="entry name" value="PROTEIN_KINASE_DOM"/>
    <property type="match status" value="1"/>
</dbReference>
<dbReference type="Gene3D" id="1.10.510.10">
    <property type="entry name" value="Transferase(Phosphotransferase) domain 1"/>
    <property type="match status" value="1"/>
</dbReference>
<proteinExistence type="inferred from homology"/>
<dbReference type="PROSITE" id="PS50005">
    <property type="entry name" value="TPR"/>
    <property type="match status" value="1"/>
</dbReference>
<comment type="similarity">
    <text evidence="1">Belongs to the protein kinase superfamily. NEK Ser/Thr protein kinase family. NIMA subfamily.</text>
</comment>
<keyword evidence="9" id="KW-0812">Transmembrane</keyword>
<dbReference type="InterPro" id="IPR050660">
    <property type="entry name" value="NEK_Ser/Thr_kinase"/>
</dbReference>
<evidence type="ECO:0000256" key="1">
    <source>
        <dbReference type="ARBA" id="ARBA00010886"/>
    </source>
</evidence>
<dbReference type="CDD" id="cd14014">
    <property type="entry name" value="STKc_PknB_like"/>
    <property type="match status" value="1"/>
</dbReference>
<keyword evidence="3" id="KW-0808">Transferase</keyword>
<comment type="caution">
    <text evidence="11">The sequence shown here is derived from an EMBL/GenBank/DDBJ whole genome shotgun (WGS) entry which is preliminary data.</text>
</comment>
<dbReference type="EC" id="2.7.11.1" evidence="2"/>
<feature type="binding site" evidence="8">
    <location>
        <position position="48"/>
    </location>
    <ligand>
        <name>ATP</name>
        <dbReference type="ChEBI" id="CHEBI:30616"/>
    </ligand>
</feature>
<dbReference type="Pfam" id="PF13432">
    <property type="entry name" value="TPR_16"/>
    <property type="match status" value="2"/>
</dbReference>
<dbReference type="InterPro" id="IPR008271">
    <property type="entry name" value="Ser/Thr_kinase_AS"/>
</dbReference>
<dbReference type="Gene3D" id="3.30.200.20">
    <property type="entry name" value="Phosphorylase Kinase, domain 1"/>
    <property type="match status" value="1"/>
</dbReference>
<dbReference type="Gene3D" id="1.25.40.10">
    <property type="entry name" value="Tetratricopeptide repeat domain"/>
    <property type="match status" value="2"/>
</dbReference>
<keyword evidence="9" id="KW-1133">Transmembrane helix</keyword>
<dbReference type="InterPro" id="IPR019734">
    <property type="entry name" value="TPR_rpt"/>
</dbReference>